<proteinExistence type="predicted"/>
<protein>
    <submittedName>
        <fullName evidence="2">Uncharacterized protein</fullName>
    </submittedName>
</protein>
<reference evidence="2" key="1">
    <citation type="journal article" date="2020" name="Stud. Mycol.">
        <title>101 Dothideomycetes genomes: a test case for predicting lifestyles and emergence of pathogens.</title>
        <authorList>
            <person name="Haridas S."/>
            <person name="Albert R."/>
            <person name="Binder M."/>
            <person name="Bloem J."/>
            <person name="Labutti K."/>
            <person name="Salamov A."/>
            <person name="Andreopoulos B."/>
            <person name="Baker S."/>
            <person name="Barry K."/>
            <person name="Bills G."/>
            <person name="Bluhm B."/>
            <person name="Cannon C."/>
            <person name="Castanera R."/>
            <person name="Culley D."/>
            <person name="Daum C."/>
            <person name="Ezra D."/>
            <person name="Gonzalez J."/>
            <person name="Henrissat B."/>
            <person name="Kuo A."/>
            <person name="Liang C."/>
            <person name="Lipzen A."/>
            <person name="Lutzoni F."/>
            <person name="Magnuson J."/>
            <person name="Mondo S."/>
            <person name="Nolan M."/>
            <person name="Ohm R."/>
            <person name="Pangilinan J."/>
            <person name="Park H.-J."/>
            <person name="Ramirez L."/>
            <person name="Alfaro M."/>
            <person name="Sun H."/>
            <person name="Tritt A."/>
            <person name="Yoshinaga Y."/>
            <person name="Zwiers L.-H."/>
            <person name="Turgeon B."/>
            <person name="Goodwin S."/>
            <person name="Spatafora J."/>
            <person name="Crous P."/>
            <person name="Grigoriev I."/>
        </authorList>
    </citation>
    <scope>NUCLEOTIDE SEQUENCE</scope>
    <source>
        <strain evidence="2">CBS 115976</strain>
    </source>
</reference>
<accession>A0A6A6USC1</accession>
<feature type="coiled-coil region" evidence="1">
    <location>
        <begin position="116"/>
        <end position="150"/>
    </location>
</feature>
<evidence type="ECO:0000313" key="2">
    <source>
        <dbReference type="EMBL" id="KAF2673824.1"/>
    </source>
</evidence>
<keyword evidence="1" id="KW-0175">Coiled coil</keyword>
<gene>
    <name evidence="2" type="ORF">BT63DRAFT_421942</name>
</gene>
<name>A0A6A6USC1_9PEZI</name>
<organism evidence="2 3">
    <name type="scientific">Microthyrium microscopicum</name>
    <dbReference type="NCBI Taxonomy" id="703497"/>
    <lineage>
        <taxon>Eukaryota</taxon>
        <taxon>Fungi</taxon>
        <taxon>Dikarya</taxon>
        <taxon>Ascomycota</taxon>
        <taxon>Pezizomycotina</taxon>
        <taxon>Dothideomycetes</taxon>
        <taxon>Dothideomycetes incertae sedis</taxon>
        <taxon>Microthyriales</taxon>
        <taxon>Microthyriaceae</taxon>
        <taxon>Microthyrium</taxon>
    </lineage>
</organism>
<dbReference type="EMBL" id="MU004231">
    <property type="protein sequence ID" value="KAF2673824.1"/>
    <property type="molecule type" value="Genomic_DNA"/>
</dbReference>
<dbReference type="OrthoDB" id="4630416at2759"/>
<dbReference type="Proteomes" id="UP000799302">
    <property type="component" value="Unassembled WGS sequence"/>
</dbReference>
<evidence type="ECO:0000313" key="3">
    <source>
        <dbReference type="Proteomes" id="UP000799302"/>
    </source>
</evidence>
<evidence type="ECO:0000256" key="1">
    <source>
        <dbReference type="SAM" id="Coils"/>
    </source>
</evidence>
<sequence length="450" mass="51107">MTESQKDLALGVEIPDIEVTSGHNFIKYTCNGRGLATDGAYFQADLSDFLPVIRKNPQANKTYSSLSHKRDRAWWRAQCSFRGLPIRGNITEMQARLRAGPTSMTSELVKLEEKSKAGWNAKAEVLRAEARQKRQEQEHLEEQKRIAEERNLLKVCTDRLKAIFGPETREGHVFKENCRGVDKAAKSLGLHFKWIAAPAVSGDLDWEAEWIIVAPSSDRVDITDFAVQKWADNRNYCQLQAHLLLVEGRQIAALASEAKRSSLAAAHAAISVMDGDWDITGIWKINCSDSGYEDELQSDQLSLRIHRITGTKVSQLFAEFDFGLFNGFFRFEDPGTHAISKHDIWDKRERLAWDRYLIPLKTKPSHRFPDWRFRWKGRGDPEATIEYDPEQNDCSMRFGEEGGVLSGTFEYNSTRINFAGAKIGTISDAETAAISIDREWNSYNNTEHDT</sequence>
<dbReference type="AlphaFoldDB" id="A0A6A6USC1"/>
<keyword evidence="3" id="KW-1185">Reference proteome</keyword>